<dbReference type="EMBL" id="CP039394">
    <property type="protein sequence ID" value="QCD37172.1"/>
    <property type="molecule type" value="Genomic_DNA"/>
</dbReference>
<dbReference type="KEGG" id="mgod:E7746_14625"/>
<organism evidence="1 2">
    <name type="scientific">Muribaculum gordoncarteri</name>
    <dbReference type="NCBI Taxonomy" id="2530390"/>
    <lineage>
        <taxon>Bacteria</taxon>
        <taxon>Pseudomonadati</taxon>
        <taxon>Bacteroidota</taxon>
        <taxon>Bacteroidia</taxon>
        <taxon>Bacteroidales</taxon>
        <taxon>Muribaculaceae</taxon>
        <taxon>Muribaculum</taxon>
    </lineage>
</organism>
<keyword evidence="1" id="KW-0614">Plasmid</keyword>
<dbReference type="OrthoDB" id="9798107at2"/>
<evidence type="ECO:0000313" key="2">
    <source>
        <dbReference type="Proteomes" id="UP000297031"/>
    </source>
</evidence>
<protein>
    <submittedName>
        <fullName evidence="1">Uncharacterized protein</fullName>
    </submittedName>
</protein>
<gene>
    <name evidence="1" type="ORF">E7746_14625</name>
</gene>
<evidence type="ECO:0000313" key="1">
    <source>
        <dbReference type="EMBL" id="QCD37172.1"/>
    </source>
</evidence>
<name>A0A4P7VS38_9BACT</name>
<dbReference type="AlphaFoldDB" id="A0A4P7VS38"/>
<sequence>MSKDSLLKLCRYYHGEKNNPYEGDKALLWDYERAWVEDSANDSDSNSEYLSDYLTYGLRDFSKFDKIPVTLKAMLFNRYAKNAYSMKDAVSGFKEFYQKYYK</sequence>
<reference evidence="1 2" key="1">
    <citation type="submission" date="2019-02" db="EMBL/GenBank/DDBJ databases">
        <title>Isolation and identification of novel species under the genus Muribaculum.</title>
        <authorList>
            <person name="Miyake S."/>
            <person name="Ding Y."/>
            <person name="Low A."/>
            <person name="Soh M."/>
            <person name="Seedorf H."/>
        </authorList>
    </citation>
    <scope>NUCLEOTIDE SEQUENCE [LARGE SCALE GENOMIC DNA]</scope>
    <source>
        <strain evidence="1 2">TLL-A4</strain>
        <plasmid evidence="2">ptaa-4-1</plasmid>
    </source>
</reference>
<keyword evidence="2" id="KW-1185">Reference proteome</keyword>
<dbReference type="GeneID" id="82151196"/>
<accession>A0A4P7VS38</accession>
<proteinExistence type="predicted"/>
<dbReference type="RefSeq" id="WP_135472887.1">
    <property type="nucleotide sequence ID" value="NZ_CP039394.1"/>
</dbReference>
<geneLocation type="plasmid" evidence="2">
    <name>ptaa-4-1</name>
</geneLocation>
<dbReference type="Proteomes" id="UP000297031">
    <property type="component" value="Plasmid pTAA-4-1"/>
</dbReference>